<gene>
    <name evidence="4" type="ORF">RS694_06735</name>
</gene>
<dbReference type="InterPro" id="IPR052020">
    <property type="entry name" value="Cyclic_di-GMP/3'3'-cGAMP_PDE"/>
</dbReference>
<dbReference type="SUPFAM" id="SSF109604">
    <property type="entry name" value="HD-domain/PDEase-like"/>
    <property type="match status" value="1"/>
</dbReference>
<proteinExistence type="predicted"/>
<dbReference type="Pfam" id="PF13487">
    <property type="entry name" value="HD_5"/>
    <property type="match status" value="1"/>
</dbReference>
<evidence type="ECO:0000259" key="3">
    <source>
        <dbReference type="PROSITE" id="PS51832"/>
    </source>
</evidence>
<dbReference type="InterPro" id="IPR001789">
    <property type="entry name" value="Sig_transdc_resp-reg_receiver"/>
</dbReference>
<dbReference type="InterPro" id="IPR003607">
    <property type="entry name" value="HD/PDEase_dom"/>
</dbReference>
<organism evidence="4 5">
    <name type="scientific">Rhodoferax saidenbachensis</name>
    <dbReference type="NCBI Taxonomy" id="1484693"/>
    <lineage>
        <taxon>Bacteria</taxon>
        <taxon>Pseudomonadati</taxon>
        <taxon>Pseudomonadota</taxon>
        <taxon>Betaproteobacteria</taxon>
        <taxon>Burkholderiales</taxon>
        <taxon>Comamonadaceae</taxon>
        <taxon>Rhodoferax</taxon>
    </lineage>
</organism>
<dbReference type="Pfam" id="PF11849">
    <property type="entry name" value="DUF3369"/>
    <property type="match status" value="1"/>
</dbReference>
<dbReference type="Gene3D" id="1.10.3210.10">
    <property type="entry name" value="Hypothetical protein af1432"/>
    <property type="match status" value="1"/>
</dbReference>
<evidence type="ECO:0000313" key="5">
    <source>
        <dbReference type="Proteomes" id="UP000186110"/>
    </source>
</evidence>
<accession>A0A1P8K8E3</accession>
<evidence type="ECO:0000259" key="2">
    <source>
        <dbReference type="PROSITE" id="PS50110"/>
    </source>
</evidence>
<dbReference type="EMBL" id="CP019239">
    <property type="protein sequence ID" value="APW42262.1"/>
    <property type="molecule type" value="Genomic_DNA"/>
</dbReference>
<dbReference type="GO" id="GO:0008081">
    <property type="term" value="F:phosphoric diester hydrolase activity"/>
    <property type="evidence" value="ECO:0007669"/>
    <property type="project" value="UniProtKB-ARBA"/>
</dbReference>
<dbReference type="GO" id="GO:0000160">
    <property type="term" value="P:phosphorelay signal transduction system"/>
    <property type="evidence" value="ECO:0007669"/>
    <property type="project" value="InterPro"/>
</dbReference>
<feature type="modified residue" description="4-aspartylphosphate" evidence="1">
    <location>
        <position position="79"/>
    </location>
</feature>
<protein>
    <recommendedName>
        <fullName evidence="6">Phosphodiesterase</fullName>
    </recommendedName>
</protein>
<reference evidence="4 5" key="1">
    <citation type="submission" date="2017-01" db="EMBL/GenBank/DDBJ databases">
        <authorList>
            <person name="Mah S.A."/>
            <person name="Swanson W.J."/>
            <person name="Moy G.W."/>
            <person name="Vacquier V.D."/>
        </authorList>
    </citation>
    <scope>NUCLEOTIDE SEQUENCE [LARGE SCALE GENOMIC DNA]</scope>
    <source>
        <strain evidence="4 5">DSM 22694</strain>
    </source>
</reference>
<name>A0A1P8K8E3_9BURK</name>
<dbReference type="AlphaFoldDB" id="A0A1P8K8E3"/>
<keyword evidence="5" id="KW-1185">Reference proteome</keyword>
<keyword evidence="1" id="KW-0597">Phosphoprotein</keyword>
<dbReference type="RefSeq" id="WP_029705968.1">
    <property type="nucleotide sequence ID" value="NZ_CP019239.1"/>
</dbReference>
<dbReference type="STRING" id="1484693.RS694_06735"/>
<dbReference type="PANTHER" id="PTHR45228:SF9">
    <property type="entry name" value="3'3'-CGAMP-SPECIFIC PHOSPHODIESTERASE 2"/>
    <property type="match status" value="1"/>
</dbReference>
<evidence type="ECO:0000256" key="1">
    <source>
        <dbReference type="PROSITE-ProRule" id="PRU00169"/>
    </source>
</evidence>
<dbReference type="InterPro" id="IPR037522">
    <property type="entry name" value="HD_GYP_dom"/>
</dbReference>
<dbReference type="KEGG" id="rsb:RS694_06735"/>
<dbReference type="PROSITE" id="PS50110">
    <property type="entry name" value="RESPONSE_REGULATORY"/>
    <property type="match status" value="1"/>
</dbReference>
<dbReference type="Proteomes" id="UP000186110">
    <property type="component" value="Chromosome"/>
</dbReference>
<dbReference type="InterPro" id="IPR011006">
    <property type="entry name" value="CheY-like_superfamily"/>
</dbReference>
<dbReference type="CDD" id="cd00077">
    <property type="entry name" value="HDc"/>
    <property type="match status" value="1"/>
</dbReference>
<evidence type="ECO:0008006" key="6">
    <source>
        <dbReference type="Google" id="ProtNLM"/>
    </source>
</evidence>
<dbReference type="PROSITE" id="PS51832">
    <property type="entry name" value="HD_GYP"/>
    <property type="match status" value="1"/>
</dbReference>
<dbReference type="SUPFAM" id="SSF52172">
    <property type="entry name" value="CheY-like"/>
    <property type="match status" value="1"/>
</dbReference>
<evidence type="ECO:0000313" key="4">
    <source>
        <dbReference type="EMBL" id="APW42262.1"/>
    </source>
</evidence>
<sequence length="509" mass="56267">MSDDLVFSDEQTEPSLRKVSTPWQVMVVDDEPAVHEVTKLVMAGFEMDGRTLAFIHCYSAAEARQVLAQPNEIALILLDVVMETEHAGLELARHIREDIGNLNVRIVLRTGQPGQAPEEQVIKDYDINDYKEKTDLTRRKLITVFYAGLRAYRDLMRIEQARQGLKRSIEAISQVCDSQNLRGFASAVLEQVNFLLGLNGEGLCASRMSAYTANAANGRIRVLAATEAFSELLVDDEMGNLPQDVQDALKRTLKEKVGHHGDLHYAGYFRTKAGSESMIYMVFPEPIKDSARELLEMFSSNVAITYDSLLLRESTEVAQRDTISILGSAIERRNSRPSLHLQRIGDIAALLLEQTGGSEREVALMRVAATLHDVGKACVPDHILTKPGPLTAEEWTVMQTHAQEGFALLSPSKSELHVLGAVIAREHHEHWDGSGYPRGLSGEKISLAGRIVAVADVLDSLVCESCYKKAWPLAESLAYLNAQSGQQFDPTLIALLNTQLPAVHRIYGA</sequence>
<dbReference type="PANTHER" id="PTHR45228">
    <property type="entry name" value="CYCLIC DI-GMP PHOSPHODIESTERASE TM_0186-RELATED"/>
    <property type="match status" value="1"/>
</dbReference>
<dbReference type="InterPro" id="IPR021800">
    <property type="entry name" value="DUF3369"/>
</dbReference>
<dbReference type="eggNOG" id="COG3437">
    <property type="taxonomic scope" value="Bacteria"/>
</dbReference>
<dbReference type="Gene3D" id="3.40.50.2300">
    <property type="match status" value="1"/>
</dbReference>
<dbReference type="SMART" id="SM00471">
    <property type="entry name" value="HDc"/>
    <property type="match status" value="1"/>
</dbReference>
<feature type="domain" description="HD-GYP" evidence="3">
    <location>
        <begin position="315"/>
        <end position="509"/>
    </location>
</feature>
<feature type="domain" description="Response regulatory" evidence="2">
    <location>
        <begin position="24"/>
        <end position="148"/>
    </location>
</feature>